<feature type="region of interest" description="Disordered" evidence="2">
    <location>
        <begin position="29"/>
        <end position="109"/>
    </location>
</feature>
<dbReference type="OrthoDB" id="5377009at2759"/>
<evidence type="ECO:0000256" key="1">
    <source>
        <dbReference type="SAM" id="Coils"/>
    </source>
</evidence>
<dbReference type="AlphaFoldDB" id="V9D969"/>
<keyword evidence="1" id="KW-0175">Coiled coil</keyword>
<accession>V9D969</accession>
<feature type="coiled-coil region" evidence="1">
    <location>
        <begin position="254"/>
        <end position="295"/>
    </location>
</feature>
<gene>
    <name evidence="3" type="ORF">G647_05256</name>
</gene>
<feature type="compositionally biased region" description="Low complexity" evidence="2">
    <location>
        <begin position="56"/>
        <end position="72"/>
    </location>
</feature>
<evidence type="ECO:0000256" key="2">
    <source>
        <dbReference type="SAM" id="MobiDB-lite"/>
    </source>
</evidence>
<feature type="compositionally biased region" description="Low complexity" evidence="2">
    <location>
        <begin position="333"/>
        <end position="344"/>
    </location>
</feature>
<evidence type="ECO:0000313" key="4">
    <source>
        <dbReference type="Proteomes" id="UP000030678"/>
    </source>
</evidence>
<proteinExistence type="predicted"/>
<dbReference type="EMBL" id="KB822705">
    <property type="protein sequence ID" value="ETI23454.1"/>
    <property type="molecule type" value="Genomic_DNA"/>
</dbReference>
<dbReference type="RefSeq" id="XP_008727809.1">
    <property type="nucleotide sequence ID" value="XM_008729587.1"/>
</dbReference>
<reference evidence="3 4" key="1">
    <citation type="submission" date="2013-03" db="EMBL/GenBank/DDBJ databases">
        <title>The Genome Sequence of Cladophialophora carrionii CBS 160.54.</title>
        <authorList>
            <consortium name="The Broad Institute Genomics Platform"/>
            <person name="Cuomo C."/>
            <person name="de Hoog S."/>
            <person name="Gorbushina A."/>
            <person name="Walker B."/>
            <person name="Young S.K."/>
            <person name="Zeng Q."/>
            <person name="Gargeya S."/>
            <person name="Fitzgerald M."/>
            <person name="Haas B."/>
            <person name="Abouelleil A."/>
            <person name="Allen A.W."/>
            <person name="Alvarado L."/>
            <person name="Arachchi H.M."/>
            <person name="Berlin A.M."/>
            <person name="Chapman S.B."/>
            <person name="Gainer-Dewar J."/>
            <person name="Goldberg J."/>
            <person name="Griggs A."/>
            <person name="Gujja S."/>
            <person name="Hansen M."/>
            <person name="Howarth C."/>
            <person name="Imamovic A."/>
            <person name="Ireland A."/>
            <person name="Larimer J."/>
            <person name="McCowan C."/>
            <person name="Murphy C."/>
            <person name="Pearson M."/>
            <person name="Poon T.W."/>
            <person name="Priest M."/>
            <person name="Roberts A."/>
            <person name="Saif S."/>
            <person name="Shea T."/>
            <person name="Sisk P."/>
            <person name="Sykes S."/>
            <person name="Wortman J."/>
            <person name="Nusbaum C."/>
            <person name="Birren B."/>
        </authorList>
    </citation>
    <scope>NUCLEOTIDE SEQUENCE [LARGE SCALE GENOMIC DNA]</scope>
    <source>
        <strain evidence="3 4">CBS 160.54</strain>
    </source>
</reference>
<dbReference type="VEuPathDB" id="FungiDB:G647_05256"/>
<protein>
    <submittedName>
        <fullName evidence="3">Uncharacterized protein</fullName>
    </submittedName>
</protein>
<dbReference type="Proteomes" id="UP000030678">
    <property type="component" value="Unassembled WGS sequence"/>
</dbReference>
<dbReference type="HOGENOM" id="CLU_042069_0_0_1"/>
<name>V9D969_9EURO</name>
<evidence type="ECO:0000313" key="3">
    <source>
        <dbReference type="EMBL" id="ETI23454.1"/>
    </source>
</evidence>
<organism evidence="3 4">
    <name type="scientific">Cladophialophora carrionii CBS 160.54</name>
    <dbReference type="NCBI Taxonomy" id="1279043"/>
    <lineage>
        <taxon>Eukaryota</taxon>
        <taxon>Fungi</taxon>
        <taxon>Dikarya</taxon>
        <taxon>Ascomycota</taxon>
        <taxon>Pezizomycotina</taxon>
        <taxon>Eurotiomycetes</taxon>
        <taxon>Chaetothyriomycetidae</taxon>
        <taxon>Chaetothyriales</taxon>
        <taxon>Herpotrichiellaceae</taxon>
        <taxon>Cladophialophora</taxon>
    </lineage>
</organism>
<sequence length="427" mass="46634">MSQDMFNHGVGALAHPDTRNLPFNFDQDDCALSLPPPPATRGHQRSRTTVDLPPLFTRTQSSSPTRSSVFSFLRPGSTSSVSPEGVPTAEADETASHGRSQSPTKRRTGGLAAWLEGGSSAPVNIGLVPSPQKESLDPVEEVGTTGELSSSCRDSLDALTRRPQVKPTSSGQTLSTMSKFNIFRRSTTTLTSPEDMDELAQLDVDAALFPHGRPDEFSPAAFKNLQQNAEGTIRRLQLAYREQRQSLRAVNSTKNVQADELEAAETRNEHLKLQLQEMAERAAEQEKLMIEMRAQLQAQRSSHETHQQSIRMVAQDQDGPPRPKYRRYRSSDVSTSGESEAGSEVSSVVSVFSEQLSIAPSHATSLESSETSARADCPRCHGMRPSDAWDVVGVMKMESAALKQRIAVLESAQDDAMDLINGLKLSF</sequence>
<feature type="region of interest" description="Disordered" evidence="2">
    <location>
        <begin position="295"/>
        <end position="344"/>
    </location>
</feature>
<dbReference type="GeneID" id="19983749"/>